<evidence type="ECO:0000256" key="6">
    <source>
        <dbReference type="ARBA" id="ARBA00023180"/>
    </source>
</evidence>
<comment type="catalytic activity">
    <reaction evidence="10">
        <text>L-seryl-[EGF-like domain protein] + UDP-alpha-D-glucose = 3-O-(beta-D-glucosyl)-L-seryl-[EGF-like domain protein] + UDP + H(+)</text>
        <dbReference type="Rhea" id="RHEA:58116"/>
        <dbReference type="Rhea" id="RHEA-COMP:14610"/>
        <dbReference type="Rhea" id="RHEA-COMP:16010"/>
        <dbReference type="ChEBI" id="CHEBI:15378"/>
        <dbReference type="ChEBI" id="CHEBI:29999"/>
        <dbReference type="ChEBI" id="CHEBI:58223"/>
        <dbReference type="ChEBI" id="CHEBI:58885"/>
        <dbReference type="ChEBI" id="CHEBI:140576"/>
    </reaction>
</comment>
<feature type="repeat" description="Filamin" evidence="11">
    <location>
        <begin position="24"/>
        <end position="127"/>
    </location>
</feature>
<dbReference type="PROSITE" id="PS50194">
    <property type="entry name" value="FILAMIN_REPEAT"/>
    <property type="match status" value="1"/>
</dbReference>
<evidence type="ECO:0000256" key="3">
    <source>
        <dbReference type="ARBA" id="ARBA00022676"/>
    </source>
</evidence>
<organism evidence="13 14">
    <name type="scientific">Leptosia nina</name>
    <dbReference type="NCBI Taxonomy" id="320188"/>
    <lineage>
        <taxon>Eukaryota</taxon>
        <taxon>Metazoa</taxon>
        <taxon>Ecdysozoa</taxon>
        <taxon>Arthropoda</taxon>
        <taxon>Hexapoda</taxon>
        <taxon>Insecta</taxon>
        <taxon>Pterygota</taxon>
        <taxon>Neoptera</taxon>
        <taxon>Endopterygota</taxon>
        <taxon>Lepidoptera</taxon>
        <taxon>Glossata</taxon>
        <taxon>Ditrysia</taxon>
        <taxon>Papilionoidea</taxon>
        <taxon>Pieridae</taxon>
        <taxon>Pierinae</taxon>
        <taxon>Leptosia</taxon>
    </lineage>
</organism>
<keyword evidence="4" id="KW-0732">Signal</keyword>
<evidence type="ECO:0000256" key="5">
    <source>
        <dbReference type="ARBA" id="ARBA00022824"/>
    </source>
</evidence>
<evidence type="ECO:0000256" key="1">
    <source>
        <dbReference type="ARBA" id="ARBA00004319"/>
    </source>
</evidence>
<dbReference type="PANTHER" id="PTHR12203">
    <property type="entry name" value="KDEL LYS-ASP-GLU-LEU CONTAINING - RELATED"/>
    <property type="match status" value="1"/>
</dbReference>
<feature type="domain" description="Glycosyl transferase CAP10" evidence="12">
    <location>
        <begin position="225"/>
        <end position="467"/>
    </location>
</feature>
<dbReference type="Proteomes" id="UP001497472">
    <property type="component" value="Unassembled WGS sequence"/>
</dbReference>
<comment type="function">
    <text evidence="8">Protein O-glucosyltransferase. Catalyzes the reaction that attaches glucose through an O-glycosidic linkage to a conserved serine residue found in the consensus sequence C-X-S-X-[PA]-C in epidermal growth factor-like repeats. Regulates Notch signaling by glucosylating Notch in the ER, glucosylation is required for the correct folding and cleavage of Notch.</text>
</comment>
<dbReference type="InterPro" id="IPR051091">
    <property type="entry name" value="O-Glucosyltr/Glycosyltrsf_90"/>
</dbReference>
<dbReference type="SMART" id="SM00557">
    <property type="entry name" value="IG_FLMN"/>
    <property type="match status" value="1"/>
</dbReference>
<dbReference type="InterPro" id="IPR006598">
    <property type="entry name" value="CAP10"/>
</dbReference>
<evidence type="ECO:0000313" key="14">
    <source>
        <dbReference type="Proteomes" id="UP001497472"/>
    </source>
</evidence>
<dbReference type="AlphaFoldDB" id="A0AAV1JL51"/>
<evidence type="ECO:0000313" key="13">
    <source>
        <dbReference type="EMBL" id="CAK1550088.1"/>
    </source>
</evidence>
<evidence type="ECO:0000259" key="12">
    <source>
        <dbReference type="SMART" id="SM00672"/>
    </source>
</evidence>
<keyword evidence="3" id="KW-0808">Transferase</keyword>
<dbReference type="Gene3D" id="2.60.40.10">
    <property type="entry name" value="Immunoglobulins"/>
    <property type="match status" value="1"/>
</dbReference>
<evidence type="ECO:0000256" key="4">
    <source>
        <dbReference type="ARBA" id="ARBA00022729"/>
    </source>
</evidence>
<evidence type="ECO:0000256" key="8">
    <source>
        <dbReference type="ARBA" id="ARBA00045690"/>
    </source>
</evidence>
<dbReference type="EMBL" id="CAVLEF010000040">
    <property type="protein sequence ID" value="CAK1550088.1"/>
    <property type="molecule type" value="Genomic_DNA"/>
</dbReference>
<evidence type="ECO:0000256" key="2">
    <source>
        <dbReference type="ARBA" id="ARBA00006063"/>
    </source>
</evidence>
<evidence type="ECO:0000256" key="11">
    <source>
        <dbReference type="PROSITE-ProRule" id="PRU00087"/>
    </source>
</evidence>
<keyword evidence="3" id="KW-0328">Glycosyltransferase</keyword>
<evidence type="ECO:0000256" key="9">
    <source>
        <dbReference type="ARBA" id="ARBA00047553"/>
    </source>
</evidence>
<dbReference type="PANTHER" id="PTHR12203:SF122">
    <property type="entry name" value="GLYCOSYL TRANSFERASE CAP10 DOMAIN-CONTAINING PROTEIN"/>
    <property type="match status" value="1"/>
</dbReference>
<gene>
    <name evidence="13" type="ORF">LNINA_LOCUS9332</name>
</gene>
<dbReference type="SMART" id="SM00672">
    <property type="entry name" value="CAP10"/>
    <property type="match status" value="1"/>
</dbReference>
<evidence type="ECO:0000256" key="7">
    <source>
        <dbReference type="ARBA" id="ARBA00043952"/>
    </source>
</evidence>
<dbReference type="InterPro" id="IPR014756">
    <property type="entry name" value="Ig_E-set"/>
</dbReference>
<name>A0AAV1JL51_9NEOP</name>
<keyword evidence="14" id="KW-1185">Reference proteome</keyword>
<comment type="catalytic activity">
    <reaction evidence="9">
        <text>L-seryl-[EGF-like domain protein] + UDP-alpha-D-xylose = 3-O-(beta-D-xylosyl)-L-seryl-[EGF-like domain protein] + UDP + H(+)</text>
        <dbReference type="Rhea" id="RHEA:62016"/>
        <dbReference type="Rhea" id="RHEA-COMP:16010"/>
        <dbReference type="Rhea" id="RHEA-COMP:16011"/>
        <dbReference type="ChEBI" id="CHEBI:15378"/>
        <dbReference type="ChEBI" id="CHEBI:29999"/>
        <dbReference type="ChEBI" id="CHEBI:57632"/>
        <dbReference type="ChEBI" id="CHEBI:58223"/>
        <dbReference type="ChEBI" id="CHEBI:132085"/>
    </reaction>
</comment>
<dbReference type="SUPFAM" id="SSF81296">
    <property type="entry name" value="E set domains"/>
    <property type="match status" value="1"/>
</dbReference>
<keyword evidence="5" id="KW-0256">Endoplasmic reticulum</keyword>
<comment type="subcellular location">
    <subcellularLocation>
        <location evidence="1">Endoplasmic reticulum lumen</location>
    </subcellularLocation>
</comment>
<protein>
    <recommendedName>
        <fullName evidence="12">Glycosyl transferase CAP10 domain-containing protein</fullName>
    </recommendedName>
</protein>
<dbReference type="GO" id="GO:0005788">
    <property type="term" value="C:endoplasmic reticulum lumen"/>
    <property type="evidence" value="ECO:0007669"/>
    <property type="project" value="UniProtKB-SubCell"/>
</dbReference>
<dbReference type="InterPro" id="IPR001298">
    <property type="entry name" value="Filamin/ABP280_rpt"/>
</dbReference>
<comment type="similarity">
    <text evidence="2">Belongs to the KDELC family.</text>
</comment>
<sequence>MKMIIKIKYKVLSIIISIIVHGYAENINVYGPGLQPHKVVLPARYFFVNFTNINEDTYTNDLGQSVAVEITGTAFKKSHCRIWSNVLDRKDGTFIVRYKLYEECSSLSINIYYKNKHIQQSPITFEGPIKQDQCVCPEPDLNVWLQNNECPLSYDQINDDLRPFEQVKIKRQITKIIKKYHNPESTSFCHYVVKSNELYRKCYGKHIGFNMFADNILLSILRKVLIPDIELVINLGDWPLTRKGSDILPIFSWCGSDESLDIVMPTYDITESSLENMGRVTLDILSVQGNVDRKWTKREPRAFWRGRDSREERLKLIDIARANPDLLNASLTNFFFFRNKEEEYGPKLPHISFFKFFEYKYQINIDGTVAAYRLPYLLAGGGMVLKQESPYYEHFYRQLKPWKHYVPVARDLNDLTEKIKWSRDHDDEAHTIAKNAKNFANENLLPHHIICYHVVLLSEWSRKLDEEITVEANMTHVPQDTFPCNCAKGNSHDEL</sequence>
<comment type="pathway">
    <text evidence="7">Protein modification.</text>
</comment>
<reference evidence="13 14" key="1">
    <citation type="submission" date="2023-11" db="EMBL/GenBank/DDBJ databases">
        <authorList>
            <person name="Okamura Y."/>
        </authorList>
    </citation>
    <scope>NUCLEOTIDE SEQUENCE [LARGE SCALE GENOMIC DNA]</scope>
</reference>
<dbReference type="Pfam" id="PF00630">
    <property type="entry name" value="Filamin"/>
    <property type="match status" value="1"/>
</dbReference>
<evidence type="ECO:0000256" key="10">
    <source>
        <dbReference type="ARBA" id="ARBA00049246"/>
    </source>
</evidence>
<dbReference type="GO" id="GO:0046527">
    <property type="term" value="F:glucosyltransferase activity"/>
    <property type="evidence" value="ECO:0007669"/>
    <property type="project" value="TreeGrafter"/>
</dbReference>
<proteinExistence type="inferred from homology"/>
<accession>A0AAV1JL51</accession>
<dbReference type="InterPro" id="IPR017868">
    <property type="entry name" value="Filamin/ABP280_repeat-like"/>
</dbReference>
<dbReference type="InterPro" id="IPR013783">
    <property type="entry name" value="Ig-like_fold"/>
</dbReference>
<dbReference type="Pfam" id="PF05686">
    <property type="entry name" value="Glyco_transf_90"/>
    <property type="match status" value="1"/>
</dbReference>
<comment type="caution">
    <text evidence="13">The sequence shown here is derived from an EMBL/GenBank/DDBJ whole genome shotgun (WGS) entry which is preliminary data.</text>
</comment>
<keyword evidence="6" id="KW-0325">Glycoprotein</keyword>